<evidence type="ECO:0000256" key="1">
    <source>
        <dbReference type="ARBA" id="ARBA00004496"/>
    </source>
</evidence>
<feature type="region of interest" description="Disordered" evidence="5">
    <location>
        <begin position="622"/>
        <end position="702"/>
    </location>
</feature>
<reference evidence="6 7" key="1">
    <citation type="submission" date="2020-06" db="EMBL/GenBank/DDBJ databases">
        <title>WGS assembly of Ceratodon purpureus strain R40.</title>
        <authorList>
            <person name="Carey S.B."/>
            <person name="Jenkins J."/>
            <person name="Shu S."/>
            <person name="Lovell J.T."/>
            <person name="Sreedasyam A."/>
            <person name="Maumus F."/>
            <person name="Tiley G.P."/>
            <person name="Fernandez-Pozo N."/>
            <person name="Barry K."/>
            <person name="Chen C."/>
            <person name="Wang M."/>
            <person name="Lipzen A."/>
            <person name="Daum C."/>
            <person name="Saski C.A."/>
            <person name="Payton A.C."/>
            <person name="Mcbreen J.C."/>
            <person name="Conrad R.E."/>
            <person name="Kollar L.M."/>
            <person name="Olsson S."/>
            <person name="Huttunen S."/>
            <person name="Landis J.B."/>
            <person name="Wickett N.J."/>
            <person name="Johnson M.G."/>
            <person name="Rensing S.A."/>
            <person name="Grimwood J."/>
            <person name="Schmutz J."/>
            <person name="Mcdaniel S.F."/>
        </authorList>
    </citation>
    <scope>NUCLEOTIDE SEQUENCE [LARGE SCALE GENOMIC DNA]</scope>
    <source>
        <strain evidence="6 7">R40</strain>
    </source>
</reference>
<evidence type="ECO:0000256" key="3">
    <source>
        <dbReference type="ARBA" id="ARBA00022614"/>
    </source>
</evidence>
<keyword evidence="2" id="KW-0963">Cytoplasm</keyword>
<comment type="subcellular location">
    <subcellularLocation>
        <location evidence="1">Cytoplasm</location>
    </subcellularLocation>
</comment>
<dbReference type="GO" id="GO:0005737">
    <property type="term" value="C:cytoplasm"/>
    <property type="evidence" value="ECO:0007669"/>
    <property type="project" value="UniProtKB-SubCell"/>
</dbReference>
<sequence>MAIVTGDRYLELLARFIEQQAGNLLDGTLVLKLNPVGLHYVQTRLEALQELEELRSSAPVDYLRAYVADLGDHRALEKLRRVLRLLGSLQVVAVLTAPARDPTPITLLPFSKLKSLELRGCDLSTSAARGLLELRPILEKLVCHNSANALRHIFAEQTVEINVAQKWSRLAAVACPCNGLALMDESLQLLPVVDALDLSRNNFAKVANLQKCTRLKFLDLGFNHISSVASLNQVVGTITKLVLRNNALVSTRGIETLLSLEALDLSHNIISNFHEVEALGFLPALQSLWLNGNPISVSSHYREEVFSYFHNPSKLEVDGKPMTKLESWFMRGILSRRIKQRASYGIYVPAKSSDVPLYDAGPSEALLPQSRQAPKKKSTRLASIDDTGASKLAAIVESAQQDLQAAGAEPEISSPGASEAREQVDPEVAQLIQQIENMKREGSSTWLNDLVGFWESESRSPGGGDKMLGNSDSGSWSQRRRRGKEEVRRRLEDVAVPKDLREAVLVLETVTKSDMEDFENVDVSMSSLQMREDEDDGLPASPPHYDSALMHRRQNLVNEMLRLPLDLSTSSDGDSDSIDDHQADSVSDRTNSDPSSPLSVVDKQIDFQELTSKFHAAADKAQTIKDIDEDPGTSTPVYSDMSEPEIGKNEKGKWKTVSMAEESSSPVQSPQKSDDVVTNSGGSARKRKQKKSRRIVILDPEDDVEETVGLKGPLLNARGYQTDIASQLAAPPSSLARNLSQPFMSNRSSSSGVKRSSSALPGMVKRISSSLAKTVEIASNLGNVNTSRRQS</sequence>
<dbReference type="SUPFAM" id="SSF52058">
    <property type="entry name" value="L domain-like"/>
    <property type="match status" value="1"/>
</dbReference>
<dbReference type="PROSITE" id="PS51450">
    <property type="entry name" value="LRR"/>
    <property type="match status" value="2"/>
</dbReference>
<proteinExistence type="predicted"/>
<feature type="compositionally biased region" description="Low complexity" evidence="5">
    <location>
        <begin position="745"/>
        <end position="758"/>
    </location>
</feature>
<evidence type="ECO:0000256" key="5">
    <source>
        <dbReference type="SAM" id="MobiDB-lite"/>
    </source>
</evidence>
<feature type="compositionally biased region" description="Polar residues" evidence="5">
    <location>
        <begin position="661"/>
        <end position="682"/>
    </location>
</feature>
<feature type="compositionally biased region" description="Basic and acidic residues" evidence="5">
    <location>
        <begin position="578"/>
        <end position="591"/>
    </location>
</feature>
<feature type="region of interest" description="Disordered" evidence="5">
    <location>
        <begin position="457"/>
        <end position="486"/>
    </location>
</feature>
<evidence type="ECO:0000313" key="6">
    <source>
        <dbReference type="EMBL" id="KAG0568771.1"/>
    </source>
</evidence>
<comment type="caution">
    <text evidence="6">The sequence shown here is derived from an EMBL/GenBank/DDBJ whole genome shotgun (WGS) entry which is preliminary data.</text>
</comment>
<dbReference type="PANTHER" id="PTHR15454:SF69">
    <property type="entry name" value="SERINE_THREONINE-PROTEIN KINASE 11-INTERACTING PROTEIN"/>
    <property type="match status" value="1"/>
</dbReference>
<keyword evidence="7" id="KW-1185">Reference proteome</keyword>
<keyword evidence="3" id="KW-0433">Leucine-rich repeat</keyword>
<evidence type="ECO:0000256" key="4">
    <source>
        <dbReference type="ARBA" id="ARBA00022737"/>
    </source>
</evidence>
<gene>
    <name evidence="6" type="ORF">KC19_6G044200</name>
</gene>
<dbReference type="Proteomes" id="UP000822688">
    <property type="component" value="Chromosome 6"/>
</dbReference>
<protein>
    <submittedName>
        <fullName evidence="6">Uncharacterized protein</fullName>
    </submittedName>
</protein>
<dbReference type="OrthoDB" id="7451790at2759"/>
<dbReference type="SMART" id="SM00365">
    <property type="entry name" value="LRR_SD22"/>
    <property type="match status" value="3"/>
</dbReference>
<dbReference type="PANTHER" id="PTHR15454">
    <property type="entry name" value="NISCHARIN RELATED"/>
    <property type="match status" value="1"/>
</dbReference>
<name>A0A8T0HAF8_CERPU</name>
<feature type="region of interest" description="Disordered" evidence="5">
    <location>
        <begin position="403"/>
        <end position="423"/>
    </location>
</feature>
<feature type="region of interest" description="Disordered" evidence="5">
    <location>
        <begin position="740"/>
        <end position="760"/>
    </location>
</feature>
<dbReference type="AlphaFoldDB" id="A0A8T0HAF8"/>
<dbReference type="InterPro" id="IPR001611">
    <property type="entry name" value="Leu-rich_rpt"/>
</dbReference>
<evidence type="ECO:0000256" key="2">
    <source>
        <dbReference type="ARBA" id="ARBA00022490"/>
    </source>
</evidence>
<feature type="compositionally biased region" description="Basic residues" evidence="5">
    <location>
        <begin position="684"/>
        <end position="694"/>
    </location>
</feature>
<organism evidence="6 7">
    <name type="scientific">Ceratodon purpureus</name>
    <name type="common">Fire moss</name>
    <name type="synonym">Dicranum purpureum</name>
    <dbReference type="NCBI Taxonomy" id="3225"/>
    <lineage>
        <taxon>Eukaryota</taxon>
        <taxon>Viridiplantae</taxon>
        <taxon>Streptophyta</taxon>
        <taxon>Embryophyta</taxon>
        <taxon>Bryophyta</taxon>
        <taxon>Bryophytina</taxon>
        <taxon>Bryopsida</taxon>
        <taxon>Dicranidae</taxon>
        <taxon>Pseudoditrichales</taxon>
        <taxon>Ditrichaceae</taxon>
        <taxon>Ceratodon</taxon>
    </lineage>
</organism>
<accession>A0A8T0HAF8</accession>
<keyword evidence="4" id="KW-0677">Repeat</keyword>
<dbReference type="InterPro" id="IPR032675">
    <property type="entry name" value="LRR_dom_sf"/>
</dbReference>
<dbReference type="EMBL" id="CM026427">
    <property type="protein sequence ID" value="KAG0568771.1"/>
    <property type="molecule type" value="Genomic_DNA"/>
</dbReference>
<dbReference type="Gene3D" id="3.80.10.10">
    <property type="entry name" value="Ribonuclease Inhibitor"/>
    <property type="match status" value="1"/>
</dbReference>
<feature type="region of interest" description="Disordered" evidence="5">
    <location>
        <begin position="567"/>
        <end position="600"/>
    </location>
</feature>
<evidence type="ECO:0000313" key="7">
    <source>
        <dbReference type="Proteomes" id="UP000822688"/>
    </source>
</evidence>